<evidence type="ECO:0000256" key="1">
    <source>
        <dbReference type="SAM" id="Phobius"/>
    </source>
</evidence>
<dbReference type="RefSeq" id="WP_354145576.1">
    <property type="nucleotide sequence ID" value="NZ_JAZDQV010000018.1"/>
</dbReference>
<keyword evidence="3" id="KW-1185">Reference proteome</keyword>
<evidence type="ECO:0000313" key="2">
    <source>
        <dbReference type="EMBL" id="MEE1878513.1"/>
    </source>
</evidence>
<reference evidence="2 3" key="1">
    <citation type="submission" date="2024-01" db="EMBL/GenBank/DDBJ databases">
        <title>The genome sequence of Erythrobacteraceae sp. strain 1XM1-14.</title>
        <authorList>
            <person name="Liu Y."/>
        </authorList>
    </citation>
    <scope>NUCLEOTIDE SEQUENCE [LARGE SCALE GENOMIC DNA]</scope>
    <source>
        <strain evidence="2 3">1XM1-14</strain>
    </source>
</reference>
<dbReference type="EMBL" id="JAZDQV010000018">
    <property type="protein sequence ID" value="MEE1878513.1"/>
    <property type="molecule type" value="Genomic_DNA"/>
</dbReference>
<keyword evidence="1" id="KW-0472">Membrane</keyword>
<accession>A0ABU7GHY0</accession>
<dbReference type="Proteomes" id="UP001343492">
    <property type="component" value="Unassembled WGS sequence"/>
</dbReference>
<evidence type="ECO:0000313" key="3">
    <source>
        <dbReference type="Proteomes" id="UP001343492"/>
    </source>
</evidence>
<keyword evidence="1" id="KW-0812">Transmembrane</keyword>
<proteinExistence type="predicted"/>
<keyword evidence="1" id="KW-1133">Transmembrane helix</keyword>
<comment type="caution">
    <text evidence="2">The sequence shown here is derived from an EMBL/GenBank/DDBJ whole genome shotgun (WGS) entry which is preliminary data.</text>
</comment>
<gene>
    <name evidence="2" type="ORF">VRS74_12565</name>
</gene>
<sequence length="222" mass="24833">MQLYQCVDGISWLCSFIYHYQTLITGILAIGAAWYAGAPVWRQLKDSNLQTRMLHRETLSMRLKEEEQLTIKLKDIIEQPLYEAGRVTSDPDGEPIKVGPHEAFNVETLISTARNQAKAALRNNFDPEVENAKSALFVALDDLATTLDDVSVPARIDQHEYNLSDEKWVEIEQKAKEAETLAAAKVSEVWKAHKALQAARTSLIAGLRGQIARLDESITKGT</sequence>
<feature type="transmembrane region" description="Helical" evidence="1">
    <location>
        <begin position="17"/>
        <end position="37"/>
    </location>
</feature>
<name>A0ABU7GHY0_9SPHN</name>
<organism evidence="2 3">
    <name type="scientific">Altererythrobacter litoralis</name>
    <dbReference type="NCBI Taxonomy" id="3113904"/>
    <lineage>
        <taxon>Bacteria</taxon>
        <taxon>Pseudomonadati</taxon>
        <taxon>Pseudomonadota</taxon>
        <taxon>Alphaproteobacteria</taxon>
        <taxon>Sphingomonadales</taxon>
        <taxon>Erythrobacteraceae</taxon>
        <taxon>Altererythrobacter</taxon>
    </lineage>
</organism>
<protein>
    <submittedName>
        <fullName evidence="2">Uncharacterized protein</fullName>
    </submittedName>
</protein>